<dbReference type="EMBL" id="JAGTJS010000017">
    <property type="protein sequence ID" value="KAH7244745.1"/>
    <property type="molecule type" value="Genomic_DNA"/>
</dbReference>
<keyword evidence="2" id="KW-1185">Reference proteome</keyword>
<dbReference type="OrthoDB" id="5090860at2759"/>
<sequence>MRFVLRRKQHLFAVSVKTLTHLAQLSLLSPSSADPGMIIGDKQGMIATICYIVDILAFQHPSSSAVIEEGDGFAHLFYRATRAVVVKALAKLGAAFDVMVTRHEGEHKLLGSHRPEIMRVGCFLYWAVFDCSITNFPHSRVNVPTRIRCVQGTKR</sequence>
<comment type="caution">
    <text evidence="1">The sequence shown here is derived from an EMBL/GenBank/DDBJ whole genome shotgun (WGS) entry which is preliminary data.</text>
</comment>
<reference evidence="1" key="1">
    <citation type="journal article" date="2021" name="Nat. Commun.">
        <title>Genetic determinants of endophytism in the Arabidopsis root mycobiome.</title>
        <authorList>
            <person name="Mesny F."/>
            <person name="Miyauchi S."/>
            <person name="Thiergart T."/>
            <person name="Pickel B."/>
            <person name="Atanasova L."/>
            <person name="Karlsson M."/>
            <person name="Huettel B."/>
            <person name="Barry K.W."/>
            <person name="Haridas S."/>
            <person name="Chen C."/>
            <person name="Bauer D."/>
            <person name="Andreopoulos W."/>
            <person name="Pangilinan J."/>
            <person name="LaButti K."/>
            <person name="Riley R."/>
            <person name="Lipzen A."/>
            <person name="Clum A."/>
            <person name="Drula E."/>
            <person name="Henrissat B."/>
            <person name="Kohler A."/>
            <person name="Grigoriev I.V."/>
            <person name="Martin F.M."/>
            <person name="Hacquard S."/>
        </authorList>
    </citation>
    <scope>NUCLEOTIDE SEQUENCE</scope>
    <source>
        <strain evidence="1">FSSC 5 MPI-SDFR-AT-0091</strain>
    </source>
</reference>
<organism evidence="1 2">
    <name type="scientific">Fusarium solani</name>
    <name type="common">Filamentous fungus</name>
    <dbReference type="NCBI Taxonomy" id="169388"/>
    <lineage>
        <taxon>Eukaryota</taxon>
        <taxon>Fungi</taxon>
        <taxon>Dikarya</taxon>
        <taxon>Ascomycota</taxon>
        <taxon>Pezizomycotina</taxon>
        <taxon>Sordariomycetes</taxon>
        <taxon>Hypocreomycetidae</taxon>
        <taxon>Hypocreales</taxon>
        <taxon>Nectriaceae</taxon>
        <taxon>Fusarium</taxon>
        <taxon>Fusarium solani species complex</taxon>
    </lineage>
</organism>
<name>A0A9P9GU49_FUSSL</name>
<gene>
    <name evidence="1" type="ORF">B0J15DRAFT_500696</name>
</gene>
<evidence type="ECO:0000313" key="2">
    <source>
        <dbReference type="Proteomes" id="UP000736672"/>
    </source>
</evidence>
<dbReference type="Proteomes" id="UP000736672">
    <property type="component" value="Unassembled WGS sequence"/>
</dbReference>
<protein>
    <submittedName>
        <fullName evidence="1">Uncharacterized protein</fullName>
    </submittedName>
</protein>
<dbReference type="AlphaFoldDB" id="A0A9P9GU49"/>
<proteinExistence type="predicted"/>
<accession>A0A9P9GU49</accession>
<evidence type="ECO:0000313" key="1">
    <source>
        <dbReference type="EMBL" id="KAH7244745.1"/>
    </source>
</evidence>